<reference evidence="2 3" key="2">
    <citation type="journal article" date="2017" name="Sci. Rep.">
        <title>Ant-infecting Ophiocordyceps genomes reveal a high diversity of potential behavioral manipulation genes and a possible major role for enterotoxins.</title>
        <authorList>
            <person name="de Bekker C."/>
            <person name="Ohm R.A."/>
            <person name="Evans H.C."/>
            <person name="Brachmann A."/>
            <person name="Hughes D.P."/>
        </authorList>
    </citation>
    <scope>NUCLEOTIDE SEQUENCE [LARGE SCALE GENOMIC DNA]</scope>
    <source>
        <strain evidence="2 3">SC16a</strain>
    </source>
</reference>
<sequence length="212" mass="24499">MPRKLRDRNPTLSMTEGDEDDMKSIDDVTIASEDEQDFNEQNKGKKKVSVKMTNKNGHHGRKRASDDELADEDYVPEQQDLERGDSSQLANPLDRAEPSGRAKKAKTMVTDDMAKIQRSTAGAKKGNCVMNEPVFVQWFQKKIDEADDRVQELKKQLNKVKTSEEEQRKQVKMSKRDMDKLDKKIATQEKEKEEACQEIEKLKDEAHDWKCR</sequence>
<organism evidence="2 3">
    <name type="scientific">Ophiocordyceps unilateralis</name>
    <name type="common">Zombie-ant fungus</name>
    <name type="synonym">Torrubia unilateralis</name>
    <dbReference type="NCBI Taxonomy" id="268505"/>
    <lineage>
        <taxon>Eukaryota</taxon>
        <taxon>Fungi</taxon>
        <taxon>Dikarya</taxon>
        <taxon>Ascomycota</taxon>
        <taxon>Pezizomycotina</taxon>
        <taxon>Sordariomycetes</taxon>
        <taxon>Hypocreomycetidae</taxon>
        <taxon>Hypocreales</taxon>
        <taxon>Ophiocordycipitaceae</taxon>
        <taxon>Ophiocordyceps</taxon>
    </lineage>
</organism>
<dbReference type="EMBL" id="LAZP02001208">
    <property type="protein sequence ID" value="PFH55091.1"/>
    <property type="molecule type" value="Genomic_DNA"/>
</dbReference>
<evidence type="ECO:0000313" key="3">
    <source>
        <dbReference type="Proteomes" id="UP000037136"/>
    </source>
</evidence>
<evidence type="ECO:0000313" key="2">
    <source>
        <dbReference type="EMBL" id="PFH55091.1"/>
    </source>
</evidence>
<gene>
    <name evidence="2" type="ORF">XA68_10759</name>
</gene>
<protein>
    <submittedName>
        <fullName evidence="2">Uncharacterized protein</fullName>
    </submittedName>
</protein>
<dbReference type="Gene3D" id="1.10.287.1490">
    <property type="match status" value="1"/>
</dbReference>
<proteinExistence type="predicted"/>
<feature type="region of interest" description="Disordered" evidence="1">
    <location>
        <begin position="160"/>
        <end position="182"/>
    </location>
</feature>
<dbReference type="Proteomes" id="UP000037136">
    <property type="component" value="Unassembled WGS sequence"/>
</dbReference>
<dbReference type="AlphaFoldDB" id="A0A2A9P290"/>
<name>A0A2A9P290_OPHUN</name>
<accession>A0A2A9P290</accession>
<keyword evidence="3" id="KW-1185">Reference proteome</keyword>
<reference evidence="2 3" key="1">
    <citation type="journal article" date="2015" name="BMC Genomics">
        <title>Gene expression during zombie ant biting behavior reflects the complexity underlying fungal parasitic behavioral manipulation.</title>
        <authorList>
            <person name="de Bekker C."/>
            <person name="Ohm R.A."/>
            <person name="Loreto R.G."/>
            <person name="Sebastian A."/>
            <person name="Albert I."/>
            <person name="Merrow M."/>
            <person name="Brachmann A."/>
            <person name="Hughes D.P."/>
        </authorList>
    </citation>
    <scope>NUCLEOTIDE SEQUENCE [LARGE SCALE GENOMIC DNA]</scope>
    <source>
        <strain evidence="2 3">SC16a</strain>
    </source>
</reference>
<feature type="region of interest" description="Disordered" evidence="1">
    <location>
        <begin position="1"/>
        <end position="112"/>
    </location>
</feature>
<evidence type="ECO:0000256" key="1">
    <source>
        <dbReference type="SAM" id="MobiDB-lite"/>
    </source>
</evidence>
<comment type="caution">
    <text evidence="2">The sequence shown here is derived from an EMBL/GenBank/DDBJ whole genome shotgun (WGS) entry which is preliminary data.</text>
</comment>